<dbReference type="InterPro" id="IPR002504">
    <property type="entry name" value="NADK"/>
</dbReference>
<comment type="cofactor">
    <cofactor evidence="6">
        <name>a divalent metal cation</name>
        <dbReference type="ChEBI" id="CHEBI:60240"/>
    </cofactor>
</comment>
<keyword evidence="8" id="KW-1185">Reference proteome</keyword>
<dbReference type="GO" id="GO:0046872">
    <property type="term" value="F:metal ion binding"/>
    <property type="evidence" value="ECO:0007669"/>
    <property type="project" value="UniProtKB-UniRule"/>
</dbReference>
<dbReference type="RefSeq" id="WP_015724280.1">
    <property type="nucleotide sequence ID" value="NC_014972.1"/>
</dbReference>
<dbReference type="InterPro" id="IPR017438">
    <property type="entry name" value="ATP-NAD_kinase_N"/>
</dbReference>
<keyword evidence="6" id="KW-0547">Nucleotide-binding</keyword>
<feature type="active site" description="Proton acceptor" evidence="6">
    <location>
        <position position="53"/>
    </location>
</feature>
<comment type="caution">
    <text evidence="6">Lacks conserved residue(s) required for the propagation of feature annotation.</text>
</comment>
<dbReference type="Gene3D" id="2.60.200.30">
    <property type="entry name" value="Probable inorganic polyphosphate/atp-NAD kinase, domain 2"/>
    <property type="match status" value="1"/>
</dbReference>
<dbReference type="SUPFAM" id="SSF111331">
    <property type="entry name" value="NAD kinase/diacylglycerol kinase-like"/>
    <property type="match status" value="1"/>
</dbReference>
<comment type="function">
    <text evidence="6">Involved in the regulation of the intracellular balance of NAD and NADP, and is a key enzyme in the biosynthesis of NADP. Catalyzes specifically the phosphorylation on 2'-hydroxyl of the adenosine moiety of NAD to yield NADP.</text>
</comment>
<keyword evidence="2 6" id="KW-0418">Kinase</keyword>
<dbReference type="Proteomes" id="UP000006365">
    <property type="component" value="Chromosome"/>
</dbReference>
<feature type="binding site" evidence="6">
    <location>
        <begin position="171"/>
        <end position="176"/>
    </location>
    <ligand>
        <name>NAD(+)</name>
        <dbReference type="ChEBI" id="CHEBI:57540"/>
    </ligand>
</feature>
<gene>
    <name evidence="6" type="primary">nadK</name>
    <name evidence="7" type="ordered locus">Despr_1587</name>
</gene>
<dbReference type="PANTHER" id="PTHR20275:SF0">
    <property type="entry name" value="NAD KINASE"/>
    <property type="match status" value="1"/>
</dbReference>
<dbReference type="Gene3D" id="3.40.50.10330">
    <property type="entry name" value="Probable inorganic polyphosphate/atp-NAD kinase, domain 1"/>
    <property type="match status" value="1"/>
</dbReference>
<protein>
    <recommendedName>
        <fullName evidence="6">NAD kinase</fullName>
        <ecNumber evidence="6">2.7.1.23</ecNumber>
    </recommendedName>
    <alternativeName>
        <fullName evidence="6">ATP-dependent NAD kinase</fullName>
    </alternativeName>
</protein>
<dbReference type="GO" id="GO:0003951">
    <property type="term" value="F:NAD+ kinase activity"/>
    <property type="evidence" value="ECO:0007669"/>
    <property type="project" value="UniProtKB-UniRule"/>
</dbReference>
<evidence type="ECO:0000256" key="3">
    <source>
        <dbReference type="ARBA" id="ARBA00022857"/>
    </source>
</evidence>
<dbReference type="Pfam" id="PF20143">
    <property type="entry name" value="NAD_kinase_C"/>
    <property type="match status" value="1"/>
</dbReference>
<comment type="subcellular location">
    <subcellularLocation>
        <location evidence="6">Cytoplasm</location>
    </subcellularLocation>
</comment>
<dbReference type="GO" id="GO:0006741">
    <property type="term" value="P:NADP+ biosynthetic process"/>
    <property type="evidence" value="ECO:0007669"/>
    <property type="project" value="UniProtKB-UniRule"/>
</dbReference>
<dbReference type="GO" id="GO:0019674">
    <property type="term" value="P:NAD+ metabolic process"/>
    <property type="evidence" value="ECO:0007669"/>
    <property type="project" value="InterPro"/>
</dbReference>
<keyword evidence="3 6" id="KW-0521">NADP</keyword>
<feature type="binding site" evidence="6">
    <location>
        <begin position="53"/>
        <end position="54"/>
    </location>
    <ligand>
        <name>NAD(+)</name>
        <dbReference type="ChEBI" id="CHEBI:57540"/>
    </ligand>
</feature>
<organism evidence="7 8">
    <name type="scientific">Desulfobulbus propionicus (strain ATCC 33891 / DSM 2032 / VKM B-1956 / 1pr3)</name>
    <dbReference type="NCBI Taxonomy" id="577650"/>
    <lineage>
        <taxon>Bacteria</taxon>
        <taxon>Pseudomonadati</taxon>
        <taxon>Thermodesulfobacteriota</taxon>
        <taxon>Desulfobulbia</taxon>
        <taxon>Desulfobulbales</taxon>
        <taxon>Desulfobulbaceae</taxon>
        <taxon>Desulfobulbus</taxon>
    </lineage>
</organism>
<evidence type="ECO:0000256" key="1">
    <source>
        <dbReference type="ARBA" id="ARBA00022679"/>
    </source>
</evidence>
<dbReference type="HAMAP" id="MF_00361">
    <property type="entry name" value="NAD_kinase"/>
    <property type="match status" value="1"/>
</dbReference>
<feature type="binding site" evidence="6">
    <location>
        <position position="160"/>
    </location>
    <ligand>
        <name>NAD(+)</name>
        <dbReference type="ChEBI" id="CHEBI:57540"/>
    </ligand>
</feature>
<keyword evidence="6" id="KW-0067">ATP-binding</keyword>
<sequence length="287" mass="31350">MKIGHAGIVTRPDSPEVEQIGREVIAWFAERGIKAELNRIDAAMDVLIVLGGDGTLLHVAGEASRHQLPVLGVNLGNLGFLTEVAADEMYEALETLLFEDEVRMERRIMLTAAFINGATGQKSPSVHALNEVVIVKKSTEAMIRLRCWADREYVTTYRADGLIMATPTGSTAYNLSAGGPVVHAELDAIVVTPICPFMLESRPVLLGSQHKVTTQLLAPAGQVKVIVDGELQWTITENDYLLVQKASKPLLIISSPWKSYFNILRSKLNWGGASVDLPLPEKVCKHC</sequence>
<evidence type="ECO:0000256" key="4">
    <source>
        <dbReference type="ARBA" id="ARBA00023027"/>
    </source>
</evidence>
<evidence type="ECO:0000313" key="8">
    <source>
        <dbReference type="Proteomes" id="UP000006365"/>
    </source>
</evidence>
<feature type="binding site" evidence="6">
    <location>
        <position position="158"/>
    </location>
    <ligand>
        <name>NAD(+)</name>
        <dbReference type="ChEBI" id="CHEBI:57540"/>
    </ligand>
</feature>
<name>A0A7U4DP71_DESPD</name>
<evidence type="ECO:0000256" key="5">
    <source>
        <dbReference type="ARBA" id="ARBA00047925"/>
    </source>
</evidence>
<comment type="catalytic activity">
    <reaction evidence="5 6">
        <text>NAD(+) + ATP = ADP + NADP(+) + H(+)</text>
        <dbReference type="Rhea" id="RHEA:18629"/>
        <dbReference type="ChEBI" id="CHEBI:15378"/>
        <dbReference type="ChEBI" id="CHEBI:30616"/>
        <dbReference type="ChEBI" id="CHEBI:57540"/>
        <dbReference type="ChEBI" id="CHEBI:58349"/>
        <dbReference type="ChEBI" id="CHEBI:456216"/>
        <dbReference type="EC" id="2.7.1.23"/>
    </reaction>
</comment>
<feature type="binding site" evidence="6">
    <location>
        <position position="58"/>
    </location>
    <ligand>
        <name>NAD(+)</name>
        <dbReference type="ChEBI" id="CHEBI:57540"/>
    </ligand>
</feature>
<dbReference type="Pfam" id="PF01513">
    <property type="entry name" value="NAD_kinase"/>
    <property type="match status" value="1"/>
</dbReference>
<accession>A0A7U4DP71</accession>
<comment type="similarity">
    <text evidence="6">Belongs to the NAD kinase family.</text>
</comment>
<feature type="binding site" evidence="6">
    <location>
        <begin position="130"/>
        <end position="131"/>
    </location>
    <ligand>
        <name>NAD(+)</name>
        <dbReference type="ChEBI" id="CHEBI:57540"/>
    </ligand>
</feature>
<dbReference type="InterPro" id="IPR016064">
    <property type="entry name" value="NAD/diacylglycerol_kinase_sf"/>
</dbReference>
<keyword evidence="6" id="KW-0963">Cytoplasm</keyword>
<proteinExistence type="inferred from homology"/>
<dbReference type="AlphaFoldDB" id="A0A7U4DP71"/>
<keyword evidence="1 6" id="KW-0808">Transferase</keyword>
<evidence type="ECO:0000313" key="7">
    <source>
        <dbReference type="EMBL" id="ADW17739.1"/>
    </source>
</evidence>
<keyword evidence="4 6" id="KW-0520">NAD</keyword>
<dbReference type="GO" id="GO:0005737">
    <property type="term" value="C:cytoplasm"/>
    <property type="evidence" value="ECO:0007669"/>
    <property type="project" value="UniProtKB-SubCell"/>
</dbReference>
<evidence type="ECO:0000256" key="6">
    <source>
        <dbReference type="HAMAP-Rule" id="MF_00361"/>
    </source>
</evidence>
<dbReference type="InterPro" id="IPR017437">
    <property type="entry name" value="ATP-NAD_kinase_PpnK-typ_C"/>
</dbReference>
<dbReference type="GO" id="GO:0051287">
    <property type="term" value="F:NAD binding"/>
    <property type="evidence" value="ECO:0007669"/>
    <property type="project" value="UniProtKB-ARBA"/>
</dbReference>
<dbReference type="KEGG" id="dpr:Despr_1587"/>
<reference evidence="7 8" key="1">
    <citation type="journal article" date="2011" name="Stand. Genomic Sci.">
        <title>Complete genome sequence of Desulfobulbus propionicus type strain (1pr3).</title>
        <authorList>
            <person name="Pagani I."/>
            <person name="Lapidus A."/>
            <person name="Nolan M."/>
            <person name="Lucas S."/>
            <person name="Hammon N."/>
            <person name="Deshpande S."/>
            <person name="Cheng J.F."/>
            <person name="Chertkov O."/>
            <person name="Davenport K."/>
            <person name="Tapia R."/>
            <person name="Han C."/>
            <person name="Goodwin L."/>
            <person name="Pitluck S."/>
            <person name="Liolios K."/>
            <person name="Mavromatis K."/>
            <person name="Ivanova N."/>
            <person name="Mikhailova N."/>
            <person name="Pati A."/>
            <person name="Chen A."/>
            <person name="Palaniappan K."/>
            <person name="Land M."/>
            <person name="Hauser L."/>
            <person name="Chang Y.J."/>
            <person name="Jeffries C.D."/>
            <person name="Detter J.C."/>
            <person name="Brambilla E."/>
            <person name="Kannan K.P."/>
            <person name="Djao O.D."/>
            <person name="Rohde M."/>
            <person name="Pukall R."/>
            <person name="Spring S."/>
            <person name="Goker M."/>
            <person name="Sikorski J."/>
            <person name="Woyke T."/>
            <person name="Bristow J."/>
            <person name="Eisen J.A."/>
            <person name="Markowitz V."/>
            <person name="Hugenholtz P."/>
            <person name="Kyrpides N.C."/>
            <person name="Klenk H.P."/>
        </authorList>
    </citation>
    <scope>NUCLEOTIDE SEQUENCE [LARGE SCALE GENOMIC DNA]</scope>
    <source>
        <strain evidence="8">ATCC 33891 / DSM 2032 / 1pr3</strain>
    </source>
</reference>
<dbReference type="EC" id="2.7.1.23" evidence="6"/>
<dbReference type="EMBL" id="CP002364">
    <property type="protein sequence ID" value="ADW17739.1"/>
    <property type="molecule type" value="Genomic_DNA"/>
</dbReference>
<dbReference type="PANTHER" id="PTHR20275">
    <property type="entry name" value="NAD KINASE"/>
    <property type="match status" value="1"/>
</dbReference>
<dbReference type="GO" id="GO:0005524">
    <property type="term" value="F:ATP binding"/>
    <property type="evidence" value="ECO:0007669"/>
    <property type="project" value="UniProtKB-KW"/>
</dbReference>
<evidence type="ECO:0000256" key="2">
    <source>
        <dbReference type="ARBA" id="ARBA00022777"/>
    </source>
</evidence>